<dbReference type="PROSITE" id="PS50110">
    <property type="entry name" value="RESPONSE_REGULATORY"/>
    <property type="match status" value="1"/>
</dbReference>
<dbReference type="InterPro" id="IPR050595">
    <property type="entry name" value="Bact_response_regulator"/>
</dbReference>
<dbReference type="FunFam" id="3.40.50.2300:FF:000001">
    <property type="entry name" value="DNA-binding response regulator PhoB"/>
    <property type="match status" value="1"/>
</dbReference>
<dbReference type="GO" id="GO:0000160">
    <property type="term" value="P:phosphorelay signal transduction system"/>
    <property type="evidence" value="ECO:0007669"/>
    <property type="project" value="UniProtKB-KW"/>
</dbReference>
<protein>
    <submittedName>
        <fullName evidence="8">Response regulator</fullName>
    </submittedName>
</protein>
<dbReference type="PANTHER" id="PTHR44591">
    <property type="entry name" value="STRESS RESPONSE REGULATOR PROTEIN 1"/>
    <property type="match status" value="1"/>
</dbReference>
<keyword evidence="3" id="KW-0805">Transcription regulation</keyword>
<dbReference type="SMART" id="SM00448">
    <property type="entry name" value="REC"/>
    <property type="match status" value="1"/>
</dbReference>
<dbReference type="Pfam" id="PF00072">
    <property type="entry name" value="Response_reg"/>
    <property type="match status" value="1"/>
</dbReference>
<evidence type="ECO:0000256" key="5">
    <source>
        <dbReference type="ARBA" id="ARBA00023163"/>
    </source>
</evidence>
<dbReference type="Proteomes" id="UP000230292">
    <property type="component" value="Unassembled WGS sequence"/>
</dbReference>
<evidence type="ECO:0000256" key="1">
    <source>
        <dbReference type="ARBA" id="ARBA00022553"/>
    </source>
</evidence>
<evidence type="ECO:0000256" key="6">
    <source>
        <dbReference type="PROSITE-ProRule" id="PRU00169"/>
    </source>
</evidence>
<sequence length="127" mass="13699">MAEGTKVLIVEDDKFLSELISTKLSKEGFDVTLATDGEAGLAKANEVKPEIILLDIMLPGMSGFEVLESLKTSEDESVKNIPVLILSNFGQESKVQQGLKLGAKDYLVKANFTTGEIVEKIRAALGQ</sequence>
<evidence type="ECO:0000313" key="8">
    <source>
        <dbReference type="EMBL" id="PIW36297.1"/>
    </source>
</evidence>
<keyword evidence="2" id="KW-0902">Two-component regulatory system</keyword>
<evidence type="ECO:0000259" key="7">
    <source>
        <dbReference type="PROSITE" id="PS50110"/>
    </source>
</evidence>
<keyword evidence="1 6" id="KW-0597">Phosphoprotein</keyword>
<keyword evidence="5" id="KW-0804">Transcription</keyword>
<accession>A0A2M7H228</accession>
<dbReference type="EMBL" id="PFGC01000063">
    <property type="protein sequence ID" value="PIW36297.1"/>
    <property type="molecule type" value="Genomic_DNA"/>
</dbReference>
<dbReference type="CDD" id="cd17574">
    <property type="entry name" value="REC_OmpR"/>
    <property type="match status" value="1"/>
</dbReference>
<organism evidence="8 9">
    <name type="scientific">Candidatus Kerfeldbacteria bacterium CG15_BIG_FIL_POST_REV_8_21_14_020_45_12</name>
    <dbReference type="NCBI Taxonomy" id="2014247"/>
    <lineage>
        <taxon>Bacteria</taxon>
        <taxon>Candidatus Kerfeldiibacteriota</taxon>
    </lineage>
</organism>
<evidence type="ECO:0000256" key="2">
    <source>
        <dbReference type="ARBA" id="ARBA00023012"/>
    </source>
</evidence>
<dbReference type="InterPro" id="IPR011006">
    <property type="entry name" value="CheY-like_superfamily"/>
</dbReference>
<dbReference type="PANTHER" id="PTHR44591:SF3">
    <property type="entry name" value="RESPONSE REGULATORY DOMAIN-CONTAINING PROTEIN"/>
    <property type="match status" value="1"/>
</dbReference>
<dbReference type="GO" id="GO:0003677">
    <property type="term" value="F:DNA binding"/>
    <property type="evidence" value="ECO:0007669"/>
    <property type="project" value="UniProtKB-KW"/>
</dbReference>
<evidence type="ECO:0000313" key="9">
    <source>
        <dbReference type="Proteomes" id="UP000230292"/>
    </source>
</evidence>
<dbReference type="Gene3D" id="3.40.50.2300">
    <property type="match status" value="1"/>
</dbReference>
<reference evidence="8 9" key="1">
    <citation type="submission" date="2017-09" db="EMBL/GenBank/DDBJ databases">
        <title>Depth-based differentiation of microbial function through sediment-hosted aquifers and enrichment of novel symbionts in the deep terrestrial subsurface.</title>
        <authorList>
            <person name="Probst A.J."/>
            <person name="Ladd B."/>
            <person name="Jarett J.K."/>
            <person name="Geller-Mcgrath D.E."/>
            <person name="Sieber C.M."/>
            <person name="Emerson J.B."/>
            <person name="Anantharaman K."/>
            <person name="Thomas B.C."/>
            <person name="Malmstrom R."/>
            <person name="Stieglmeier M."/>
            <person name="Klingl A."/>
            <person name="Woyke T."/>
            <person name="Ryan C.M."/>
            <person name="Banfield J.F."/>
        </authorList>
    </citation>
    <scope>NUCLEOTIDE SEQUENCE [LARGE SCALE GENOMIC DNA]</scope>
    <source>
        <strain evidence="8">CG15_BIG_FIL_POST_REV_8_21_14_020_45_12</strain>
    </source>
</reference>
<name>A0A2M7H228_9BACT</name>
<keyword evidence="4" id="KW-0238">DNA-binding</keyword>
<evidence type="ECO:0000256" key="3">
    <source>
        <dbReference type="ARBA" id="ARBA00023015"/>
    </source>
</evidence>
<comment type="caution">
    <text evidence="8">The sequence shown here is derived from an EMBL/GenBank/DDBJ whole genome shotgun (WGS) entry which is preliminary data.</text>
</comment>
<evidence type="ECO:0000256" key="4">
    <source>
        <dbReference type="ARBA" id="ARBA00023125"/>
    </source>
</evidence>
<proteinExistence type="predicted"/>
<feature type="modified residue" description="4-aspartylphosphate" evidence="6">
    <location>
        <position position="55"/>
    </location>
</feature>
<gene>
    <name evidence="8" type="ORF">COW24_06100</name>
</gene>
<feature type="domain" description="Response regulatory" evidence="7">
    <location>
        <begin position="6"/>
        <end position="124"/>
    </location>
</feature>
<dbReference type="SUPFAM" id="SSF52172">
    <property type="entry name" value="CheY-like"/>
    <property type="match status" value="1"/>
</dbReference>
<dbReference type="AlphaFoldDB" id="A0A2M7H228"/>
<dbReference type="InterPro" id="IPR001789">
    <property type="entry name" value="Sig_transdc_resp-reg_receiver"/>
</dbReference>